<dbReference type="GO" id="GO:0016301">
    <property type="term" value="F:kinase activity"/>
    <property type="evidence" value="ECO:0007669"/>
    <property type="project" value="UniProtKB-KW"/>
</dbReference>
<dbReference type="AlphaFoldDB" id="A0A177YK25"/>
<accession>A0A177YK25</accession>
<gene>
    <name evidence="3" type="ORF">A3K89_18675</name>
</gene>
<evidence type="ECO:0000313" key="3">
    <source>
        <dbReference type="EMBL" id="OAK55936.1"/>
    </source>
</evidence>
<evidence type="ECO:0000259" key="2">
    <source>
        <dbReference type="PROSITE" id="PS50112"/>
    </source>
</evidence>
<proteinExistence type="predicted"/>
<keyword evidence="3" id="KW-0418">Kinase</keyword>
<sequence>MTDSNSVGSAVGGSGERRNADSRPISDPAQFPDLPVTVVLDRIPVPILAVDPSGAIVFANEAFDELFGTDRSERADFHLHDIFPDRAPEGVNVADMFLTTVATRADSLWRMTDKSGDVVQVRASKSILRRAEDTVVLVALEDFTDQLWNDPKSALR</sequence>
<dbReference type="EMBL" id="LVHI01000007">
    <property type="protein sequence ID" value="OAK55936.1"/>
    <property type="molecule type" value="Genomic_DNA"/>
</dbReference>
<keyword evidence="4" id="KW-1185">Reference proteome</keyword>
<feature type="region of interest" description="Disordered" evidence="1">
    <location>
        <begin position="1"/>
        <end position="28"/>
    </location>
</feature>
<reference evidence="3 4" key="1">
    <citation type="submission" date="2016-03" db="EMBL/GenBank/DDBJ databases">
        <title>Genome sequence of Rhodococcus kyotonensis KB10.</title>
        <authorList>
            <person name="Jeong H."/>
            <person name="Hong C.E."/>
            <person name="Jo S.H."/>
            <person name="Park J.M."/>
        </authorList>
    </citation>
    <scope>NUCLEOTIDE SEQUENCE [LARGE SCALE GENOMIC DNA]</scope>
    <source>
        <strain evidence="3 4">KB10</strain>
    </source>
</reference>
<dbReference type="Gene3D" id="3.30.450.20">
    <property type="entry name" value="PAS domain"/>
    <property type="match status" value="1"/>
</dbReference>
<evidence type="ECO:0000256" key="1">
    <source>
        <dbReference type="SAM" id="MobiDB-lite"/>
    </source>
</evidence>
<dbReference type="InterPro" id="IPR013656">
    <property type="entry name" value="PAS_4"/>
</dbReference>
<dbReference type="RefSeq" id="WP_068423227.1">
    <property type="nucleotide sequence ID" value="NZ_LVHI01000007.1"/>
</dbReference>
<dbReference type="InterPro" id="IPR000014">
    <property type="entry name" value="PAS"/>
</dbReference>
<dbReference type="Pfam" id="PF08448">
    <property type="entry name" value="PAS_4"/>
    <property type="match status" value="1"/>
</dbReference>
<feature type="domain" description="PAS" evidence="2">
    <location>
        <begin position="39"/>
        <end position="73"/>
    </location>
</feature>
<dbReference type="InterPro" id="IPR035965">
    <property type="entry name" value="PAS-like_dom_sf"/>
</dbReference>
<dbReference type="PROSITE" id="PS50112">
    <property type="entry name" value="PAS"/>
    <property type="match status" value="1"/>
</dbReference>
<keyword evidence="3" id="KW-0808">Transferase</keyword>
<dbReference type="CDD" id="cd00130">
    <property type="entry name" value="PAS"/>
    <property type="match status" value="1"/>
</dbReference>
<name>A0A177YK25_9NOCA</name>
<organism evidence="3 4">
    <name type="scientific">Rhodococcoides kyotonense</name>
    <dbReference type="NCBI Taxonomy" id="398843"/>
    <lineage>
        <taxon>Bacteria</taxon>
        <taxon>Bacillati</taxon>
        <taxon>Actinomycetota</taxon>
        <taxon>Actinomycetes</taxon>
        <taxon>Mycobacteriales</taxon>
        <taxon>Nocardiaceae</taxon>
        <taxon>Rhodococcoides</taxon>
    </lineage>
</organism>
<protein>
    <submittedName>
        <fullName evidence="3">Histidine kinase</fullName>
    </submittedName>
</protein>
<evidence type="ECO:0000313" key="4">
    <source>
        <dbReference type="Proteomes" id="UP000077519"/>
    </source>
</evidence>
<dbReference type="NCBIfam" id="TIGR00229">
    <property type="entry name" value="sensory_box"/>
    <property type="match status" value="1"/>
</dbReference>
<dbReference type="SMART" id="SM00091">
    <property type="entry name" value="PAS"/>
    <property type="match status" value="1"/>
</dbReference>
<dbReference type="Proteomes" id="UP000077519">
    <property type="component" value="Unassembled WGS sequence"/>
</dbReference>
<dbReference type="SUPFAM" id="SSF55785">
    <property type="entry name" value="PYP-like sensor domain (PAS domain)"/>
    <property type="match status" value="1"/>
</dbReference>
<comment type="caution">
    <text evidence="3">The sequence shown here is derived from an EMBL/GenBank/DDBJ whole genome shotgun (WGS) entry which is preliminary data.</text>
</comment>